<gene>
    <name evidence="1" type="ORF">RM574_09815</name>
</gene>
<protein>
    <recommendedName>
        <fullName evidence="3">GIY-YIG nuclease family protein</fullName>
    </recommendedName>
</protein>
<name>A0ABD5E672_9ACTN</name>
<evidence type="ECO:0000313" key="2">
    <source>
        <dbReference type="Proteomes" id="UP001183607"/>
    </source>
</evidence>
<proteinExistence type="predicted"/>
<comment type="caution">
    <text evidence="1">The sequence shown here is derived from an EMBL/GenBank/DDBJ whole genome shotgun (WGS) entry which is preliminary data.</text>
</comment>
<accession>A0ABD5E672</accession>
<sequence length="228" mass="24518">MEEQEQDEAYEQWRASLGVLLSDAGRLAAWQERRYRFAWELGAALTGASGGAPALNGPALYGVFLPSTGLCYVGQTREAKRRLNDLPVGESHHLATTVPPELWERVVVVRWPALLGSAPASDQEAAANSEAVVTGLALEYLLQLHFAPPLNSRRRHRDGAWRPRNLTGSKSRGALAALDLPGLWTLVRAAWLELAECPAPADGTSVVTSSAGRVVFPSAIHQGPSPLA</sequence>
<dbReference type="Proteomes" id="UP001183607">
    <property type="component" value="Unassembled WGS sequence"/>
</dbReference>
<dbReference type="AlphaFoldDB" id="A0ABD5E672"/>
<reference evidence="2" key="1">
    <citation type="submission" date="2023-07" db="EMBL/GenBank/DDBJ databases">
        <title>30 novel species of actinomycetes from the DSMZ collection.</title>
        <authorList>
            <person name="Nouioui I."/>
        </authorList>
    </citation>
    <scope>NUCLEOTIDE SEQUENCE [LARGE SCALE GENOMIC DNA]</scope>
    <source>
        <strain evidence="2">DSM 41982</strain>
    </source>
</reference>
<evidence type="ECO:0000313" key="1">
    <source>
        <dbReference type="EMBL" id="MDT0415785.1"/>
    </source>
</evidence>
<organism evidence="1 2">
    <name type="scientific">Streptomyces evansiae</name>
    <dbReference type="NCBI Taxonomy" id="3075535"/>
    <lineage>
        <taxon>Bacteria</taxon>
        <taxon>Bacillati</taxon>
        <taxon>Actinomycetota</taxon>
        <taxon>Actinomycetes</taxon>
        <taxon>Kitasatosporales</taxon>
        <taxon>Streptomycetaceae</taxon>
        <taxon>Streptomyces</taxon>
    </lineage>
</organism>
<evidence type="ECO:0008006" key="3">
    <source>
        <dbReference type="Google" id="ProtNLM"/>
    </source>
</evidence>
<dbReference type="RefSeq" id="WP_093852812.1">
    <property type="nucleotide sequence ID" value="NZ_JAVRER010000011.1"/>
</dbReference>
<dbReference type="EMBL" id="JAVRER010000011">
    <property type="protein sequence ID" value="MDT0415785.1"/>
    <property type="molecule type" value="Genomic_DNA"/>
</dbReference>